<dbReference type="Proteomes" id="UP000006565">
    <property type="component" value="Chromosome"/>
</dbReference>
<evidence type="ECO:0000256" key="1">
    <source>
        <dbReference type="SAM" id="Coils"/>
    </source>
</evidence>
<dbReference type="HOGENOM" id="CLU_1313139_0_0_2"/>
<dbReference type="RefSeq" id="WP_013328096.1">
    <property type="nucleotide sequence ID" value="NC_014507.1"/>
</dbReference>
<reference evidence="3 4" key="1">
    <citation type="journal article" date="2010" name="Stand. Genomic Sci.">
        <title>Complete genome sequence of Methanoplanus petrolearius type strain (SEBR 4847).</title>
        <authorList>
            <person name="Brambilla E."/>
            <person name="Djao O.D."/>
            <person name="Daligault H."/>
            <person name="Lapidus A."/>
            <person name="Lucas S."/>
            <person name="Hammon N."/>
            <person name="Nolan M."/>
            <person name="Tice H."/>
            <person name="Cheng J.F."/>
            <person name="Han C."/>
            <person name="Tapia R."/>
            <person name="Goodwin L."/>
            <person name="Pitluck S."/>
            <person name="Liolios K."/>
            <person name="Ivanova N."/>
            <person name="Mavromatis K."/>
            <person name="Mikhailova N."/>
            <person name="Pati A."/>
            <person name="Chen A."/>
            <person name="Palaniappan K."/>
            <person name="Land M."/>
            <person name="Hauser L."/>
            <person name="Chang Y.J."/>
            <person name="Jeffries C.D."/>
            <person name="Rohde M."/>
            <person name="Spring S."/>
            <person name="Sikorski J."/>
            <person name="Goker M."/>
            <person name="Woyke T."/>
            <person name="Bristow J."/>
            <person name="Eisen J.A."/>
            <person name="Markowitz V."/>
            <person name="Hugenholtz P."/>
            <person name="Kyrpides N.C."/>
            <person name="Klenk H.P."/>
        </authorList>
    </citation>
    <scope>NUCLEOTIDE SEQUENCE [LARGE SCALE GENOMIC DNA]</scope>
    <source>
        <strain evidence="4">DSM 11571 / OCM 486 / SEBR 4847</strain>
    </source>
</reference>
<dbReference type="OrthoDB" id="107358at2157"/>
<dbReference type="eggNOG" id="arCOG07468">
    <property type="taxonomic scope" value="Archaea"/>
</dbReference>
<sequence>MTDKPLKAPDIAEMAGVSAGEMKRIAEEYKAVVPSRVFGRVKLYEQKAAGIVEKISSMEAAGKTTADIIRELGGKVAAKSTKEKTGEKIRKKQSAPAGNNTPPGKKPAPRPYRGREDETAFIELKLNRLTNRVEQLEKQLLAERAERNEERKEYLRIIAEITEKVDTTGKWVDYFDKKIDDLSAGQDEFNKKTLEWIDYTEEEIDLLKKPFWKRRR</sequence>
<dbReference type="EMBL" id="CP002117">
    <property type="protein sequence ID" value="ADN34917.1"/>
    <property type="molecule type" value="Genomic_DNA"/>
</dbReference>
<evidence type="ECO:0000313" key="4">
    <source>
        <dbReference type="Proteomes" id="UP000006565"/>
    </source>
</evidence>
<protein>
    <submittedName>
        <fullName evidence="3">Uncharacterized protein</fullName>
    </submittedName>
</protein>
<organism evidence="3 4">
    <name type="scientific">Methanolacinia petrolearia (strain DSM 11571 / OCM 486 / SEBR 4847)</name>
    <name type="common">Methanoplanus petrolearius</name>
    <dbReference type="NCBI Taxonomy" id="679926"/>
    <lineage>
        <taxon>Archaea</taxon>
        <taxon>Methanobacteriati</taxon>
        <taxon>Methanobacteriota</taxon>
        <taxon>Stenosarchaea group</taxon>
        <taxon>Methanomicrobia</taxon>
        <taxon>Methanomicrobiales</taxon>
        <taxon>Methanomicrobiaceae</taxon>
        <taxon>Methanolacinia</taxon>
    </lineage>
</organism>
<keyword evidence="4" id="KW-1185">Reference proteome</keyword>
<name>E1RE26_METP4</name>
<keyword evidence="1" id="KW-0175">Coiled coil</keyword>
<evidence type="ECO:0000313" key="3">
    <source>
        <dbReference type="EMBL" id="ADN34917.1"/>
    </source>
</evidence>
<dbReference type="GeneID" id="9742579"/>
<gene>
    <name evidence="3" type="ordered locus">Mpet_0139</name>
</gene>
<feature type="coiled-coil region" evidence="1">
    <location>
        <begin position="119"/>
        <end position="153"/>
    </location>
</feature>
<feature type="region of interest" description="Disordered" evidence="2">
    <location>
        <begin position="76"/>
        <end position="114"/>
    </location>
</feature>
<dbReference type="KEGG" id="mpi:Mpet_0139"/>
<accession>E1RE26</accession>
<evidence type="ECO:0000256" key="2">
    <source>
        <dbReference type="SAM" id="MobiDB-lite"/>
    </source>
</evidence>
<dbReference type="AlphaFoldDB" id="E1RE26"/>
<dbReference type="STRING" id="679926.Mpet_0139"/>
<proteinExistence type="predicted"/>